<dbReference type="Gene3D" id="3.40.50.300">
    <property type="entry name" value="P-loop containing nucleotide triphosphate hydrolases"/>
    <property type="match status" value="2"/>
</dbReference>
<name>A0A0T6B791_9SCAR</name>
<dbReference type="GO" id="GO:0016020">
    <property type="term" value="C:membrane"/>
    <property type="evidence" value="ECO:0007669"/>
    <property type="project" value="UniProtKB-SubCell"/>
</dbReference>
<evidence type="ECO:0000256" key="5">
    <source>
        <dbReference type="ARBA" id="ARBA00022989"/>
    </source>
</evidence>
<evidence type="ECO:0000256" key="6">
    <source>
        <dbReference type="ARBA" id="ARBA00023136"/>
    </source>
</evidence>
<keyword evidence="5" id="KW-1133">Transmembrane helix</keyword>
<dbReference type="GO" id="GO:0016887">
    <property type="term" value="F:ATP hydrolysis activity"/>
    <property type="evidence" value="ECO:0007669"/>
    <property type="project" value="InterPro"/>
</dbReference>
<dbReference type="FunFam" id="3.40.50.300:FF:000913">
    <property type="entry name" value="ABC multidrug transporter SitT"/>
    <property type="match status" value="1"/>
</dbReference>
<comment type="subcellular location">
    <subcellularLocation>
        <location evidence="1">Membrane</location>
        <topology evidence="1">Multi-pass membrane protein</topology>
    </subcellularLocation>
</comment>
<evidence type="ECO:0000259" key="7">
    <source>
        <dbReference type="PROSITE" id="PS50893"/>
    </source>
</evidence>
<dbReference type="Pfam" id="PF00005">
    <property type="entry name" value="ABC_tran"/>
    <property type="match status" value="1"/>
</dbReference>
<evidence type="ECO:0000256" key="4">
    <source>
        <dbReference type="ARBA" id="ARBA00022840"/>
    </source>
</evidence>
<sequence>KSTIVQLLQRFYDPNAGTVAIDDINLKNIKITSLRSHLGIVSQEPNLFDRTIEENIAYGDNQRLVNRAEIIEAAKNANIHSFISSLPLGYETRLGERGTQLSGGQKQRVAIARALVRNPNILLLDEATSALDMESEKVENNFMLIESLFKRFNIVLLQIVQEALDKAKVGRTCITIAHRLTTIQDADVICVLHKGKIVEQGTHSELLTLKGLYHKLYCTQQNQR</sequence>
<keyword evidence="9" id="KW-1185">Reference proteome</keyword>
<evidence type="ECO:0000256" key="3">
    <source>
        <dbReference type="ARBA" id="ARBA00022741"/>
    </source>
</evidence>
<dbReference type="InterPro" id="IPR017871">
    <property type="entry name" value="ABC_transporter-like_CS"/>
</dbReference>
<dbReference type="OrthoDB" id="6500128at2759"/>
<proteinExistence type="predicted"/>
<feature type="non-terminal residue" evidence="8">
    <location>
        <position position="1"/>
    </location>
</feature>
<comment type="caution">
    <text evidence="8">The sequence shown here is derived from an EMBL/GenBank/DDBJ whole genome shotgun (WGS) entry which is preliminary data.</text>
</comment>
<dbReference type="GO" id="GO:0042626">
    <property type="term" value="F:ATPase-coupled transmembrane transporter activity"/>
    <property type="evidence" value="ECO:0007669"/>
    <property type="project" value="TreeGrafter"/>
</dbReference>
<dbReference type="GO" id="GO:0005524">
    <property type="term" value="F:ATP binding"/>
    <property type="evidence" value="ECO:0007669"/>
    <property type="project" value="UniProtKB-KW"/>
</dbReference>
<dbReference type="PROSITE" id="PS00211">
    <property type="entry name" value="ABC_TRANSPORTER_1"/>
    <property type="match status" value="1"/>
</dbReference>
<dbReference type="Proteomes" id="UP000051574">
    <property type="component" value="Unassembled WGS sequence"/>
</dbReference>
<dbReference type="SUPFAM" id="SSF52540">
    <property type="entry name" value="P-loop containing nucleoside triphosphate hydrolases"/>
    <property type="match status" value="1"/>
</dbReference>
<dbReference type="InterPro" id="IPR027417">
    <property type="entry name" value="P-loop_NTPase"/>
</dbReference>
<dbReference type="InterPro" id="IPR039421">
    <property type="entry name" value="Type_1_exporter"/>
</dbReference>
<dbReference type="PANTHER" id="PTHR24221:SF645">
    <property type="entry name" value="LP14331P"/>
    <property type="match status" value="1"/>
</dbReference>
<keyword evidence="4 8" id="KW-0067">ATP-binding</keyword>
<keyword evidence="6" id="KW-0472">Membrane</keyword>
<accession>A0A0T6B791</accession>
<reference evidence="8 9" key="1">
    <citation type="submission" date="2015-09" db="EMBL/GenBank/DDBJ databases">
        <title>Draft genome of the scarab beetle Oryctes borbonicus.</title>
        <authorList>
            <person name="Meyer J.M."/>
            <person name="Markov G.V."/>
            <person name="Baskaran P."/>
            <person name="Herrmann M."/>
            <person name="Sommer R.J."/>
            <person name="Roedelsperger C."/>
        </authorList>
    </citation>
    <scope>NUCLEOTIDE SEQUENCE [LARGE SCALE GENOMIC DNA]</scope>
    <source>
        <strain evidence="8">OB123</strain>
        <tissue evidence="8">Whole animal</tissue>
    </source>
</reference>
<gene>
    <name evidence="8" type="ORF">AMK59_4014</name>
</gene>
<feature type="domain" description="ABC transporter" evidence="7">
    <location>
        <begin position="1"/>
        <end position="219"/>
    </location>
</feature>
<evidence type="ECO:0000256" key="2">
    <source>
        <dbReference type="ARBA" id="ARBA00022692"/>
    </source>
</evidence>
<dbReference type="PANTHER" id="PTHR24221">
    <property type="entry name" value="ATP-BINDING CASSETTE SUB-FAMILY B"/>
    <property type="match status" value="1"/>
</dbReference>
<evidence type="ECO:0000313" key="8">
    <source>
        <dbReference type="EMBL" id="KRT83153.1"/>
    </source>
</evidence>
<dbReference type="InterPro" id="IPR003439">
    <property type="entry name" value="ABC_transporter-like_ATP-bd"/>
</dbReference>
<dbReference type="PROSITE" id="PS50893">
    <property type="entry name" value="ABC_TRANSPORTER_2"/>
    <property type="match status" value="1"/>
</dbReference>
<keyword evidence="3" id="KW-0547">Nucleotide-binding</keyword>
<dbReference type="EMBL" id="LJIG01009401">
    <property type="protein sequence ID" value="KRT83153.1"/>
    <property type="molecule type" value="Genomic_DNA"/>
</dbReference>
<dbReference type="AlphaFoldDB" id="A0A0T6B791"/>
<evidence type="ECO:0000256" key="1">
    <source>
        <dbReference type="ARBA" id="ARBA00004141"/>
    </source>
</evidence>
<organism evidence="8 9">
    <name type="scientific">Oryctes borbonicus</name>
    <dbReference type="NCBI Taxonomy" id="1629725"/>
    <lineage>
        <taxon>Eukaryota</taxon>
        <taxon>Metazoa</taxon>
        <taxon>Ecdysozoa</taxon>
        <taxon>Arthropoda</taxon>
        <taxon>Hexapoda</taxon>
        <taxon>Insecta</taxon>
        <taxon>Pterygota</taxon>
        <taxon>Neoptera</taxon>
        <taxon>Endopterygota</taxon>
        <taxon>Coleoptera</taxon>
        <taxon>Polyphaga</taxon>
        <taxon>Scarabaeiformia</taxon>
        <taxon>Scarabaeidae</taxon>
        <taxon>Dynastinae</taxon>
        <taxon>Oryctes</taxon>
    </lineage>
</organism>
<evidence type="ECO:0000313" key="9">
    <source>
        <dbReference type="Proteomes" id="UP000051574"/>
    </source>
</evidence>
<keyword evidence="2" id="KW-0812">Transmembrane</keyword>
<protein>
    <submittedName>
        <fullName evidence="8">ABC transporter ATP-binding protein</fullName>
    </submittedName>
</protein>